<evidence type="ECO:0000313" key="2">
    <source>
        <dbReference type="EMBL" id="CAE8638369.1"/>
    </source>
</evidence>
<dbReference type="EMBL" id="CAJNNV010031935">
    <property type="protein sequence ID" value="CAE8638369.1"/>
    <property type="molecule type" value="Genomic_DNA"/>
</dbReference>
<dbReference type="OrthoDB" id="439495at2759"/>
<feature type="region of interest" description="Disordered" evidence="1">
    <location>
        <begin position="106"/>
        <end position="172"/>
    </location>
</feature>
<dbReference type="Proteomes" id="UP000654075">
    <property type="component" value="Unassembled WGS sequence"/>
</dbReference>
<organism evidence="2 3">
    <name type="scientific">Polarella glacialis</name>
    <name type="common">Dinoflagellate</name>
    <dbReference type="NCBI Taxonomy" id="89957"/>
    <lineage>
        <taxon>Eukaryota</taxon>
        <taxon>Sar</taxon>
        <taxon>Alveolata</taxon>
        <taxon>Dinophyceae</taxon>
        <taxon>Suessiales</taxon>
        <taxon>Suessiaceae</taxon>
        <taxon>Polarella</taxon>
    </lineage>
</organism>
<dbReference type="AlphaFoldDB" id="A0A813HLN3"/>
<sequence>AALTAPLGDSAYATSPAVRAPAACASTSGAPGLGRPENRDTELEWSVLDKLAAQLHQKDSARAKMRELELKQKLKSDLDKQMLDTHLKQEREKQLDLQYGALADESTKQWSDQEHAKQAKKIEQIQSAKREQEEQVAKLQDKRAEEKSREQREAKEMMELANHHLERDKQLAEERLKTRFDLAQQ</sequence>
<comment type="caution">
    <text evidence="2">The sequence shown here is derived from an EMBL/GenBank/DDBJ whole genome shotgun (WGS) entry which is preliminary data.</text>
</comment>
<feature type="non-terminal residue" evidence="2">
    <location>
        <position position="185"/>
    </location>
</feature>
<reference evidence="2" key="1">
    <citation type="submission" date="2021-02" db="EMBL/GenBank/DDBJ databases">
        <authorList>
            <person name="Dougan E. K."/>
            <person name="Rhodes N."/>
            <person name="Thang M."/>
            <person name="Chan C."/>
        </authorList>
    </citation>
    <scope>NUCLEOTIDE SEQUENCE</scope>
</reference>
<feature type="region of interest" description="Disordered" evidence="1">
    <location>
        <begin position="1"/>
        <end position="38"/>
    </location>
</feature>
<proteinExistence type="predicted"/>
<dbReference type="OMA" id="MELANHH"/>
<accession>A0A813HLN3</accession>
<protein>
    <submittedName>
        <fullName evidence="2">Uncharacterized protein</fullName>
    </submittedName>
</protein>
<name>A0A813HLN3_POLGL</name>
<evidence type="ECO:0000313" key="3">
    <source>
        <dbReference type="Proteomes" id="UP000654075"/>
    </source>
</evidence>
<evidence type="ECO:0000256" key="1">
    <source>
        <dbReference type="SAM" id="MobiDB-lite"/>
    </source>
</evidence>
<keyword evidence="3" id="KW-1185">Reference proteome</keyword>
<gene>
    <name evidence="2" type="ORF">PGLA1383_LOCUS53559</name>
</gene>
<feature type="non-terminal residue" evidence="2">
    <location>
        <position position="1"/>
    </location>
</feature>